<keyword evidence="17" id="KW-1185">Reference proteome</keyword>
<dbReference type="InterPro" id="IPR050790">
    <property type="entry name" value="ExbB/TolQ_transport"/>
</dbReference>
<evidence type="ECO:0000313" key="17">
    <source>
        <dbReference type="Proteomes" id="UP000309389"/>
    </source>
</evidence>
<dbReference type="InterPro" id="IPR014164">
    <property type="entry name" value="TonB_ExbB_1"/>
</dbReference>
<comment type="caution">
    <text evidence="16">The sequence shown here is derived from an EMBL/GenBank/DDBJ whole genome shotgun (WGS) entry which is preliminary data.</text>
</comment>
<proteinExistence type="inferred from homology"/>
<evidence type="ECO:0000259" key="15">
    <source>
        <dbReference type="Pfam" id="PF01618"/>
    </source>
</evidence>
<keyword evidence="4 12" id="KW-0813">Transport</keyword>
<keyword evidence="5" id="KW-1003">Cell membrane</keyword>
<evidence type="ECO:0000256" key="13">
    <source>
        <dbReference type="SAM" id="Phobius"/>
    </source>
</evidence>
<reference evidence="16 17" key="1">
    <citation type="submission" date="2019-04" db="EMBL/GenBank/DDBJ databases">
        <title>Altererythrobacter aquimixticola sp. nov., isolated from sediment of junction between the ocean and a freshwater spring.</title>
        <authorList>
            <person name="Yoon J.-H."/>
        </authorList>
    </citation>
    <scope>NUCLEOTIDE SEQUENCE [LARGE SCALE GENOMIC DNA]</scope>
    <source>
        <strain evidence="16 17">SSKS-13</strain>
    </source>
</reference>
<keyword evidence="6" id="KW-0997">Cell inner membrane</keyword>
<dbReference type="PANTHER" id="PTHR30625">
    <property type="entry name" value="PROTEIN TOLQ"/>
    <property type="match status" value="1"/>
</dbReference>
<evidence type="ECO:0000256" key="8">
    <source>
        <dbReference type="ARBA" id="ARBA00022927"/>
    </source>
</evidence>
<dbReference type="PANTHER" id="PTHR30625:SF16">
    <property type="entry name" value="BIOPOLYMER TRANSPORT PROTEIN EXBB"/>
    <property type="match status" value="1"/>
</dbReference>
<keyword evidence="14" id="KW-0732">Signal</keyword>
<gene>
    <name evidence="16" type="primary">exbB</name>
    <name evidence="16" type="ORF">E5222_03300</name>
</gene>
<comment type="function">
    <text evidence="11">Involved in the TonB-dependent energy-dependent transport of various receptor-bound substrates. Protects ExbD from proteolytic degradation and functionally stabilizes TonB.</text>
</comment>
<name>A0A4T3F2K6_9SPHN</name>
<evidence type="ECO:0000256" key="9">
    <source>
        <dbReference type="ARBA" id="ARBA00022989"/>
    </source>
</evidence>
<evidence type="ECO:0000256" key="7">
    <source>
        <dbReference type="ARBA" id="ARBA00022692"/>
    </source>
</evidence>
<dbReference type="OrthoDB" id="9805133at2"/>
<evidence type="ECO:0000256" key="5">
    <source>
        <dbReference type="ARBA" id="ARBA00022475"/>
    </source>
</evidence>
<evidence type="ECO:0000256" key="1">
    <source>
        <dbReference type="ARBA" id="ARBA00004429"/>
    </source>
</evidence>
<keyword evidence="10 13" id="KW-0472">Membrane</keyword>
<evidence type="ECO:0000256" key="3">
    <source>
        <dbReference type="ARBA" id="ARBA00022093"/>
    </source>
</evidence>
<dbReference type="EMBL" id="SSHH01000001">
    <property type="protein sequence ID" value="TIX51495.1"/>
    <property type="molecule type" value="Genomic_DNA"/>
</dbReference>
<feature type="signal peptide" evidence="14">
    <location>
        <begin position="1"/>
        <end position="25"/>
    </location>
</feature>
<evidence type="ECO:0000256" key="10">
    <source>
        <dbReference type="ARBA" id="ARBA00023136"/>
    </source>
</evidence>
<feature type="transmembrane region" description="Helical" evidence="13">
    <location>
        <begin position="45"/>
        <end position="67"/>
    </location>
</feature>
<comment type="subcellular location">
    <subcellularLocation>
        <location evidence="1">Cell inner membrane</location>
        <topology evidence="1">Multi-pass membrane protein</topology>
    </subcellularLocation>
    <subcellularLocation>
        <location evidence="12">Membrane</location>
        <topology evidence="12">Multi-pass membrane protein</topology>
    </subcellularLocation>
</comment>
<evidence type="ECO:0000256" key="2">
    <source>
        <dbReference type="ARBA" id="ARBA00011471"/>
    </source>
</evidence>
<dbReference type="GO" id="GO:0022857">
    <property type="term" value="F:transmembrane transporter activity"/>
    <property type="evidence" value="ECO:0007669"/>
    <property type="project" value="InterPro"/>
</dbReference>
<dbReference type="AlphaFoldDB" id="A0A4T3F2K6"/>
<comment type="subunit">
    <text evidence="2">The accessory proteins ExbB and ExbD seem to form a complex with TonB.</text>
</comment>
<evidence type="ECO:0000313" key="16">
    <source>
        <dbReference type="EMBL" id="TIX51495.1"/>
    </source>
</evidence>
<keyword evidence="7 13" id="KW-0812">Transmembrane</keyword>
<evidence type="ECO:0000256" key="6">
    <source>
        <dbReference type="ARBA" id="ARBA00022519"/>
    </source>
</evidence>
<evidence type="ECO:0000256" key="12">
    <source>
        <dbReference type="RuleBase" id="RU004057"/>
    </source>
</evidence>
<organism evidence="16 17">
    <name type="scientific">Alteraurantiacibacter aquimixticola</name>
    <dbReference type="NCBI Taxonomy" id="2489173"/>
    <lineage>
        <taxon>Bacteria</taxon>
        <taxon>Pseudomonadati</taxon>
        <taxon>Pseudomonadota</taxon>
        <taxon>Alphaproteobacteria</taxon>
        <taxon>Sphingomonadales</taxon>
        <taxon>Erythrobacteraceae</taxon>
        <taxon>Alteraurantiacibacter</taxon>
    </lineage>
</organism>
<protein>
    <recommendedName>
        <fullName evidence="3">Biopolymer transport protein ExbB</fullName>
    </recommendedName>
</protein>
<evidence type="ECO:0000256" key="14">
    <source>
        <dbReference type="SAM" id="SignalP"/>
    </source>
</evidence>
<dbReference type="GO" id="GO:0017038">
    <property type="term" value="P:protein import"/>
    <property type="evidence" value="ECO:0007669"/>
    <property type="project" value="TreeGrafter"/>
</dbReference>
<comment type="similarity">
    <text evidence="12">Belongs to the exbB/tolQ family.</text>
</comment>
<dbReference type="Proteomes" id="UP000309389">
    <property type="component" value="Unassembled WGS sequence"/>
</dbReference>
<evidence type="ECO:0000256" key="11">
    <source>
        <dbReference type="ARBA" id="ARBA00024816"/>
    </source>
</evidence>
<dbReference type="NCBIfam" id="TIGR02797">
    <property type="entry name" value="exbB"/>
    <property type="match status" value="1"/>
</dbReference>
<dbReference type="GO" id="GO:0005886">
    <property type="term" value="C:plasma membrane"/>
    <property type="evidence" value="ECO:0007669"/>
    <property type="project" value="UniProtKB-SubCell"/>
</dbReference>
<feature type="transmembrane region" description="Helical" evidence="13">
    <location>
        <begin position="151"/>
        <end position="176"/>
    </location>
</feature>
<dbReference type="InterPro" id="IPR002898">
    <property type="entry name" value="MotA_ExbB_proton_chnl"/>
</dbReference>
<feature type="chain" id="PRO_5020787366" description="Biopolymer transport protein ExbB" evidence="14">
    <location>
        <begin position="26"/>
        <end position="252"/>
    </location>
</feature>
<keyword evidence="8 12" id="KW-0653">Protein transport</keyword>
<dbReference type="Pfam" id="PF01618">
    <property type="entry name" value="MotA_ExbB"/>
    <property type="match status" value="1"/>
</dbReference>
<feature type="domain" description="MotA/TolQ/ExbB proton channel" evidence="15">
    <location>
        <begin position="124"/>
        <end position="225"/>
    </location>
</feature>
<accession>A0A4T3F2K6</accession>
<sequence>MNLNRSSKAVAAAICIILASPAHLAAAPVVPEQLSVGSMFAQADWVVKLVIIGLVIASIVTWTVFVAKMVELRKVGAAQKRLNAAIMQARTLDDARKQAPEAAELLDAAELELKLSADALDDADGIRERISTRFARIEAATGRKLARGVHVLATIGATAPFVGLFGTVWGIMNSFIGIAENQTTNLAVVAPGIAEALLATGVGLFAAIPAVVVYNHFARQVAEQRALAADRAAAILNIASRDLSRGVARVEG</sequence>
<keyword evidence="9 13" id="KW-1133">Transmembrane helix</keyword>
<evidence type="ECO:0000256" key="4">
    <source>
        <dbReference type="ARBA" id="ARBA00022448"/>
    </source>
</evidence>
<feature type="transmembrane region" description="Helical" evidence="13">
    <location>
        <begin position="196"/>
        <end position="217"/>
    </location>
</feature>